<reference evidence="3" key="1">
    <citation type="submission" date="2017-03" db="EMBL/GenBank/DDBJ databases">
        <title>Phytopthora megakarya and P. palmivora, two closely related causual agents of cacao black pod achieved similar genome size and gene model numbers by different mechanisms.</title>
        <authorList>
            <person name="Ali S."/>
            <person name="Shao J."/>
            <person name="Larry D.J."/>
            <person name="Kronmiller B."/>
            <person name="Shen D."/>
            <person name="Strem M.D."/>
            <person name="Melnick R.L."/>
            <person name="Guiltinan M.J."/>
            <person name="Tyler B.M."/>
            <person name="Meinhardt L.W."/>
            <person name="Bailey B.A."/>
        </authorList>
    </citation>
    <scope>NUCLEOTIDE SEQUENCE [LARGE SCALE GENOMIC DNA]</scope>
    <source>
        <strain evidence="3">zdho120</strain>
    </source>
</reference>
<dbReference type="Pfam" id="PF05699">
    <property type="entry name" value="Dimer_Tnp_hAT"/>
    <property type="match status" value="1"/>
</dbReference>
<evidence type="ECO:0000313" key="2">
    <source>
        <dbReference type="EMBL" id="OWZ17501.1"/>
    </source>
</evidence>
<accession>A0A225WIF9</accession>
<dbReference type="SUPFAM" id="SSF53098">
    <property type="entry name" value="Ribonuclease H-like"/>
    <property type="match status" value="1"/>
</dbReference>
<name>A0A225WIF9_9STRA</name>
<dbReference type="AlphaFoldDB" id="A0A225WIF9"/>
<comment type="caution">
    <text evidence="2">The sequence shown here is derived from an EMBL/GenBank/DDBJ whole genome shotgun (WGS) entry which is preliminary data.</text>
</comment>
<gene>
    <name evidence="2" type="ORF">PHMEG_0008550</name>
</gene>
<dbReference type="EMBL" id="NBNE01000744">
    <property type="protein sequence ID" value="OWZ17501.1"/>
    <property type="molecule type" value="Genomic_DNA"/>
</dbReference>
<sequence>MEVATRSSVESFLSKRYGKDQADQVLIQLSAFHCYITELNDVEAAVQMQVTGVRLLVWNLKHYELLQSVATQLFRFAGSTAAAERNFSTHTSIHSKLHYHLSPDRVENLFYISFDDKNVNEKTWTSTRTLKIEVDEDAKDKNQDEDFVYY</sequence>
<proteinExistence type="predicted"/>
<dbReference type="Proteomes" id="UP000198211">
    <property type="component" value="Unassembled WGS sequence"/>
</dbReference>
<keyword evidence="3" id="KW-1185">Reference proteome</keyword>
<evidence type="ECO:0000259" key="1">
    <source>
        <dbReference type="Pfam" id="PF05699"/>
    </source>
</evidence>
<evidence type="ECO:0000313" key="3">
    <source>
        <dbReference type="Proteomes" id="UP000198211"/>
    </source>
</evidence>
<dbReference type="OrthoDB" id="2012664at2759"/>
<feature type="domain" description="HAT C-terminal dimerisation" evidence="1">
    <location>
        <begin position="59"/>
        <end position="112"/>
    </location>
</feature>
<dbReference type="GO" id="GO:0046983">
    <property type="term" value="F:protein dimerization activity"/>
    <property type="evidence" value="ECO:0007669"/>
    <property type="project" value="InterPro"/>
</dbReference>
<dbReference type="InterPro" id="IPR008906">
    <property type="entry name" value="HATC_C_dom"/>
</dbReference>
<organism evidence="2 3">
    <name type="scientific">Phytophthora megakarya</name>
    <dbReference type="NCBI Taxonomy" id="4795"/>
    <lineage>
        <taxon>Eukaryota</taxon>
        <taxon>Sar</taxon>
        <taxon>Stramenopiles</taxon>
        <taxon>Oomycota</taxon>
        <taxon>Peronosporomycetes</taxon>
        <taxon>Peronosporales</taxon>
        <taxon>Peronosporaceae</taxon>
        <taxon>Phytophthora</taxon>
    </lineage>
</organism>
<dbReference type="InterPro" id="IPR012337">
    <property type="entry name" value="RNaseH-like_sf"/>
</dbReference>
<protein>
    <submittedName>
        <fullName evidence="2">Transposase</fullName>
    </submittedName>
</protein>